<keyword evidence="6" id="KW-0945">Host-virus interaction</keyword>
<proteinExistence type="inferred from homology"/>
<dbReference type="GO" id="GO:0039502">
    <property type="term" value="P:symbiont-mediated suppression of host type I interferon-mediated signaling pathway"/>
    <property type="evidence" value="ECO:0007669"/>
    <property type="project" value="UniProtKB-KW"/>
</dbReference>
<comment type="similarity">
    <text evidence="2">Belongs to the asfivirus DP71L family.</text>
</comment>
<dbReference type="KEGG" id="tpal:117649417"/>
<dbReference type="PANTHER" id="PTHR16489:SF12">
    <property type="entry name" value="GH11727P"/>
    <property type="match status" value="1"/>
</dbReference>
<feature type="compositionally biased region" description="Basic and acidic residues" evidence="13">
    <location>
        <begin position="294"/>
        <end position="307"/>
    </location>
</feature>
<evidence type="ECO:0000256" key="1">
    <source>
        <dbReference type="ARBA" id="ARBA00003756"/>
    </source>
</evidence>
<feature type="compositionally biased region" description="Basic and acidic residues" evidence="13">
    <location>
        <begin position="204"/>
        <end position="219"/>
    </location>
</feature>
<evidence type="ECO:0000256" key="7">
    <source>
        <dbReference type="ARBA" id="ARBA00022632"/>
    </source>
</evidence>
<evidence type="ECO:0000256" key="6">
    <source>
        <dbReference type="ARBA" id="ARBA00022581"/>
    </source>
</evidence>
<feature type="region of interest" description="Disordered" evidence="13">
    <location>
        <begin position="427"/>
        <end position="461"/>
    </location>
</feature>
<organism evidence="16">
    <name type="scientific">Thrips palmi</name>
    <name type="common">Melon thrips</name>
    <dbReference type="NCBI Taxonomy" id="161013"/>
    <lineage>
        <taxon>Eukaryota</taxon>
        <taxon>Metazoa</taxon>
        <taxon>Ecdysozoa</taxon>
        <taxon>Arthropoda</taxon>
        <taxon>Hexapoda</taxon>
        <taxon>Insecta</taxon>
        <taxon>Pterygota</taxon>
        <taxon>Neoptera</taxon>
        <taxon>Paraneoptera</taxon>
        <taxon>Thysanoptera</taxon>
        <taxon>Terebrantia</taxon>
        <taxon>Thripoidea</taxon>
        <taxon>Thripidae</taxon>
        <taxon>Thrips</taxon>
    </lineage>
</organism>
<comment type="subunit">
    <text evidence="4">Interacts (via C-terminus) with host PPP1CB.</text>
</comment>
<evidence type="ECO:0000313" key="16">
    <source>
        <dbReference type="RefSeq" id="XP_034248090.1"/>
    </source>
</evidence>
<evidence type="ECO:0000256" key="9">
    <source>
        <dbReference type="ARBA" id="ARBA00022921"/>
    </source>
</evidence>
<protein>
    <recommendedName>
        <fullName evidence="5">Protein DP71L</fullName>
    </recommendedName>
    <alternativeName>
        <fullName evidence="12">MyD116 homolog</fullName>
    </alternativeName>
</protein>
<dbReference type="OrthoDB" id="5976067at2759"/>
<dbReference type="RefSeq" id="XP_034248090.1">
    <property type="nucleotide sequence ID" value="XM_034392199.1"/>
</dbReference>
<keyword evidence="8" id="KW-1114">Inhibition of host interferon signaling pathway by virus</keyword>
<feature type="region of interest" description="Disordered" evidence="13">
    <location>
        <begin position="268"/>
        <end position="323"/>
    </location>
</feature>
<evidence type="ECO:0000256" key="12">
    <source>
        <dbReference type="ARBA" id="ARBA00031298"/>
    </source>
</evidence>
<dbReference type="GO" id="GO:0005783">
    <property type="term" value="C:endoplasmic reticulum"/>
    <property type="evidence" value="ECO:0007669"/>
    <property type="project" value="TreeGrafter"/>
</dbReference>
<reference evidence="16" key="1">
    <citation type="submission" date="2025-08" db="UniProtKB">
        <authorList>
            <consortium name="RefSeq"/>
        </authorList>
    </citation>
    <scope>IDENTIFICATION</scope>
    <source>
        <tissue evidence="16">Total insect</tissue>
    </source>
</reference>
<feature type="domain" description="Protein phosphatase 1 regulatory subunit 15A/B C-terminal" evidence="14">
    <location>
        <begin position="359"/>
        <end position="563"/>
    </location>
</feature>
<evidence type="ECO:0000256" key="13">
    <source>
        <dbReference type="SAM" id="MobiDB-lite"/>
    </source>
</evidence>
<evidence type="ECO:0000259" key="14">
    <source>
        <dbReference type="Pfam" id="PF10488"/>
    </source>
</evidence>
<keyword evidence="15" id="KW-1185">Reference proteome</keyword>
<feature type="compositionally biased region" description="Polar residues" evidence="13">
    <location>
        <begin position="269"/>
        <end position="278"/>
    </location>
</feature>
<evidence type="ECO:0000256" key="2">
    <source>
        <dbReference type="ARBA" id="ARBA00007512"/>
    </source>
</evidence>
<comment type="similarity">
    <text evidence="3">Belongs to the PPP1R15 family.</text>
</comment>
<dbReference type="GO" id="GO:0034976">
    <property type="term" value="P:response to endoplasmic reticulum stress"/>
    <property type="evidence" value="ECO:0007669"/>
    <property type="project" value="TreeGrafter"/>
</dbReference>
<gene>
    <name evidence="16" type="primary">LOC117649417</name>
</gene>
<keyword evidence="9" id="KW-0426">Late protein</keyword>
<sequence>MALPMGLCPDSKRSLNFCLLKKNQNTTMLDKSGGCAVFSTSSPCSPADIGLSKTSKFPACLPQPSFHTRTLLTNSFIVGGFLGSKSQGRSTNSPLSVLDIIPDLFSVAECLHNFQHCNFSSVSSPPKKKFAKGESLSNLALINTYEFPVIEDKTCEESRVDSSKQSYAEVAKAATGKPSVSESSKGSKGLADACSKQNTPRSGSRKDCARRRSDTADHRSSRRKSNKRERSESSSSRKLFPGSIPSPSTESQLEPFKDLRLCQQEKHFSQLQSAASNRNSRKSERHFSSSTNPNKRDRLHSDQIEGKHRPKRRSNYRTHCDNKRGNRAKNFDCDIDKINWRTGEPISGKMGPQNDYVNGEDYLADQSCNNSCTSEQSNEVCTGEPRKPDLMSEISWHELPSASPRCRRRSLSECSVGSEDSFIVFQSGGAPSDSLSDQGSDWSDCDSDDSFESDSEMSDEDDMCDGLYTSASRLKEVNDHWQREYEAIKDPAQSISGKKVCFSTSKPTIHRMLAWDFAYRMSRPGPWEAMGRDRERFRARIRQYEAILSPVLTSEHRNKIWNRFHS</sequence>
<dbReference type="Pfam" id="PF10488">
    <property type="entry name" value="PP1c_bdg"/>
    <property type="match status" value="1"/>
</dbReference>
<evidence type="ECO:0000256" key="5">
    <source>
        <dbReference type="ARBA" id="ARBA00019072"/>
    </source>
</evidence>
<comment type="function">
    <text evidence="1">Interacts with the host phosphatase PP1 catalytic subunit (PPP1CB) and recruits it to dephosphorylate EIF2S1/eIF2alpha and therefore restores the host translation that has been shut-down by the host. Also inhibits the EIF2S1/eIF2alpha-ATF4-DDIT3/CHOP pathway.</text>
</comment>
<dbReference type="InterPro" id="IPR051254">
    <property type="entry name" value="PPP1R15"/>
</dbReference>
<evidence type="ECO:0000256" key="10">
    <source>
        <dbReference type="ARBA" id="ARBA00023258"/>
    </source>
</evidence>
<dbReference type="GO" id="GO:0000164">
    <property type="term" value="C:protein phosphatase type 1 complex"/>
    <property type="evidence" value="ECO:0007669"/>
    <property type="project" value="TreeGrafter"/>
</dbReference>
<dbReference type="GO" id="GO:0019888">
    <property type="term" value="F:protein phosphatase regulator activity"/>
    <property type="evidence" value="ECO:0007669"/>
    <property type="project" value="TreeGrafter"/>
</dbReference>
<feature type="compositionally biased region" description="Acidic residues" evidence="13">
    <location>
        <begin position="443"/>
        <end position="461"/>
    </location>
</feature>
<evidence type="ECO:0000256" key="3">
    <source>
        <dbReference type="ARBA" id="ARBA00010161"/>
    </source>
</evidence>
<feature type="region of interest" description="Disordered" evidence="13">
    <location>
        <begin position="170"/>
        <end position="253"/>
    </location>
</feature>
<accession>A0A6P8ZSP0</accession>
<keyword evidence="10" id="KW-0922">Interferon antiviral system evasion</keyword>
<name>A0A6P8ZSP0_THRPL</name>
<keyword evidence="7" id="KW-1090">Inhibition of host innate immune response by virus</keyword>
<dbReference type="GO" id="GO:0051246">
    <property type="term" value="P:regulation of protein metabolic process"/>
    <property type="evidence" value="ECO:0007669"/>
    <property type="project" value="UniProtKB-ARBA"/>
</dbReference>
<evidence type="ECO:0000256" key="11">
    <source>
        <dbReference type="ARBA" id="ARBA00023280"/>
    </source>
</evidence>
<evidence type="ECO:0000256" key="4">
    <source>
        <dbReference type="ARBA" id="ARBA00011204"/>
    </source>
</evidence>
<keyword evidence="11" id="KW-0899">Viral immunoevasion</keyword>
<dbReference type="InterPro" id="IPR019523">
    <property type="entry name" value="Prot_Pase1_reg-su15A/B_C"/>
</dbReference>
<evidence type="ECO:0000313" key="15">
    <source>
        <dbReference type="Proteomes" id="UP000515158"/>
    </source>
</evidence>
<dbReference type="CTD" id="37820"/>
<dbReference type="PANTHER" id="PTHR16489">
    <property type="entry name" value="GH11727P"/>
    <property type="match status" value="1"/>
</dbReference>
<dbReference type="InParanoid" id="A0A6P8ZSP0"/>
<dbReference type="GeneID" id="117649417"/>
<evidence type="ECO:0000256" key="8">
    <source>
        <dbReference type="ARBA" id="ARBA00022830"/>
    </source>
</evidence>
<dbReference type="Proteomes" id="UP000515158">
    <property type="component" value="Unplaced"/>
</dbReference>
<dbReference type="AlphaFoldDB" id="A0A6P8ZSP0"/>